<dbReference type="NCBIfam" id="NF002017">
    <property type="entry name" value="PRK00823.1-2"/>
    <property type="match status" value="1"/>
</dbReference>
<gene>
    <name evidence="5" type="ORF">SAMN04488112_10177</name>
</gene>
<dbReference type="InterPro" id="IPR036428">
    <property type="entry name" value="PCD_sf"/>
</dbReference>
<name>A0A1G6HM01_9BACL</name>
<protein>
    <recommendedName>
        <fullName evidence="4">Putative pterin-4-alpha-carbinolamine dehydratase</fullName>
        <shortName evidence="4">PHS</shortName>
        <ecNumber evidence="4">4.2.1.96</ecNumber>
    </recommendedName>
    <alternativeName>
        <fullName evidence="4">4-alpha-hydroxy-tetrahydropterin dehydratase</fullName>
    </alternativeName>
    <alternativeName>
        <fullName evidence="4">Pterin carbinolamine dehydratase</fullName>
        <shortName evidence="4">PCD</shortName>
    </alternativeName>
</protein>
<dbReference type="InterPro" id="IPR001533">
    <property type="entry name" value="Pterin_deHydtase"/>
</dbReference>
<comment type="catalytic activity">
    <reaction evidence="1 4">
        <text>(4aS,6R)-4a-hydroxy-L-erythro-5,6,7,8-tetrahydrobiopterin = (6R)-L-erythro-6,7-dihydrobiopterin + H2O</text>
        <dbReference type="Rhea" id="RHEA:11920"/>
        <dbReference type="ChEBI" id="CHEBI:15377"/>
        <dbReference type="ChEBI" id="CHEBI:15642"/>
        <dbReference type="ChEBI" id="CHEBI:43120"/>
        <dbReference type="EC" id="4.2.1.96"/>
    </reaction>
</comment>
<evidence type="ECO:0000256" key="2">
    <source>
        <dbReference type="ARBA" id="ARBA00006472"/>
    </source>
</evidence>
<evidence type="ECO:0000256" key="1">
    <source>
        <dbReference type="ARBA" id="ARBA00001554"/>
    </source>
</evidence>
<dbReference type="PANTHER" id="PTHR12599">
    <property type="entry name" value="PTERIN-4-ALPHA-CARBINOLAMINE DEHYDRATASE"/>
    <property type="match status" value="1"/>
</dbReference>
<dbReference type="Proteomes" id="UP000199387">
    <property type="component" value="Unassembled WGS sequence"/>
</dbReference>
<organism evidence="5 6">
    <name type="scientific">Melghirimyces thermohalophilus</name>
    <dbReference type="NCBI Taxonomy" id="1236220"/>
    <lineage>
        <taxon>Bacteria</taxon>
        <taxon>Bacillati</taxon>
        <taxon>Bacillota</taxon>
        <taxon>Bacilli</taxon>
        <taxon>Bacillales</taxon>
        <taxon>Thermoactinomycetaceae</taxon>
        <taxon>Melghirimyces</taxon>
    </lineage>
</organism>
<evidence type="ECO:0000256" key="3">
    <source>
        <dbReference type="ARBA" id="ARBA00023239"/>
    </source>
</evidence>
<dbReference type="Gene3D" id="3.30.1360.20">
    <property type="entry name" value="Transcriptional coactivator/pterin dehydratase"/>
    <property type="match status" value="1"/>
</dbReference>
<sequence length="92" mass="10496">MKLSSKEIKNRLSGLNGWKEENSTLMKTYRFPSYMDGVRFVERIAEAAEEANHHPDLLIRYGQVEVRLTTHDVGGISEKDFQLAQVIETLTG</sequence>
<dbReference type="AlphaFoldDB" id="A0A1G6HM01"/>
<dbReference type="CDD" id="cd00488">
    <property type="entry name" value="PCD_DCoH"/>
    <property type="match status" value="1"/>
</dbReference>
<evidence type="ECO:0000256" key="4">
    <source>
        <dbReference type="HAMAP-Rule" id="MF_00434"/>
    </source>
</evidence>
<dbReference type="SUPFAM" id="SSF55248">
    <property type="entry name" value="PCD-like"/>
    <property type="match status" value="1"/>
</dbReference>
<keyword evidence="6" id="KW-1185">Reference proteome</keyword>
<comment type="similarity">
    <text evidence="2 4">Belongs to the pterin-4-alpha-carbinolamine dehydratase family.</text>
</comment>
<reference evidence="5 6" key="1">
    <citation type="submission" date="2016-10" db="EMBL/GenBank/DDBJ databases">
        <authorList>
            <person name="de Groot N.N."/>
        </authorList>
    </citation>
    <scope>NUCLEOTIDE SEQUENCE [LARGE SCALE GENOMIC DNA]</scope>
    <source>
        <strain evidence="5 6">DSM 45514</strain>
    </source>
</reference>
<dbReference type="EMBL" id="FMZA01000001">
    <property type="protein sequence ID" value="SDB95289.1"/>
    <property type="molecule type" value="Genomic_DNA"/>
</dbReference>
<dbReference type="PANTHER" id="PTHR12599:SF0">
    <property type="entry name" value="PTERIN-4-ALPHA-CARBINOLAMINE DEHYDRATASE"/>
    <property type="match status" value="1"/>
</dbReference>
<accession>A0A1G6HM01</accession>
<dbReference type="HAMAP" id="MF_00434">
    <property type="entry name" value="Pterin_4_alpha"/>
    <property type="match status" value="1"/>
</dbReference>
<evidence type="ECO:0000313" key="5">
    <source>
        <dbReference type="EMBL" id="SDB95289.1"/>
    </source>
</evidence>
<dbReference type="GO" id="GO:0006729">
    <property type="term" value="P:tetrahydrobiopterin biosynthetic process"/>
    <property type="evidence" value="ECO:0007669"/>
    <property type="project" value="InterPro"/>
</dbReference>
<dbReference type="EC" id="4.2.1.96" evidence="4"/>
<dbReference type="Pfam" id="PF01329">
    <property type="entry name" value="Pterin_4a"/>
    <property type="match status" value="1"/>
</dbReference>
<evidence type="ECO:0000313" key="6">
    <source>
        <dbReference type="Proteomes" id="UP000199387"/>
    </source>
</evidence>
<dbReference type="GO" id="GO:0008124">
    <property type="term" value="F:4-alpha-hydroxytetrahydrobiopterin dehydratase activity"/>
    <property type="evidence" value="ECO:0007669"/>
    <property type="project" value="UniProtKB-UniRule"/>
</dbReference>
<proteinExistence type="inferred from homology"/>
<dbReference type="STRING" id="1236220.SAMN04488112_10177"/>
<dbReference type="RefSeq" id="WP_176757726.1">
    <property type="nucleotide sequence ID" value="NZ_FMZA01000001.1"/>
</dbReference>
<keyword evidence="3 4" id="KW-0456">Lyase</keyword>